<dbReference type="Proteomes" id="UP000199134">
    <property type="component" value="Unassembled WGS sequence"/>
</dbReference>
<reference evidence="2 3" key="1">
    <citation type="submission" date="2016-10" db="EMBL/GenBank/DDBJ databases">
        <authorList>
            <person name="Varghese N."/>
            <person name="Submissions S."/>
        </authorList>
    </citation>
    <scope>NUCLEOTIDE SEQUENCE</scope>
    <source>
        <strain evidence="2">BP1-145</strain>
        <strain evidence="3">BP1-148</strain>
    </source>
</reference>
<dbReference type="RefSeq" id="WP_091854977.1">
    <property type="nucleotide sequence ID" value="NZ_CP091790.1"/>
</dbReference>
<dbReference type="STRING" id="645274.SAMN04487901_12416"/>
<sequence>MDVTTRNFFRLLRAGVFGQQEKVEPMSACKWRKTMLFAQAHGVEAETYAGLEVLNEQYFIQIISPDVVKEWASLFSSRRARPEYDLSLLSPRLKKGLAAIAEKTDTASADYQLLDAFVHLAYALLRDDQWVRQMLVTGELIRERGTQVDREQMKTWFKKLHLHKMIQLEGALLVELLGLQQEELPFEVLPSNFDIDRFASAIPHSQEQMRFSQGKDIFVHTSNKSAMVWNARRSARFFRYNPAESIANLFSSFARSLTNIEE</sequence>
<dbReference type="AlphaFoldDB" id="A0A1H0KJM5"/>
<organism evidence="2 4">
    <name type="scientific">Prevotella communis</name>
    <dbReference type="NCBI Taxonomy" id="2913614"/>
    <lineage>
        <taxon>Bacteria</taxon>
        <taxon>Pseudomonadati</taxon>
        <taxon>Bacteroidota</taxon>
        <taxon>Bacteroidia</taxon>
        <taxon>Bacteroidales</taxon>
        <taxon>Prevotellaceae</taxon>
        <taxon>Prevotella</taxon>
    </lineage>
</organism>
<dbReference type="OrthoDB" id="1081769at2"/>
<reference evidence="1 4" key="2">
    <citation type="submission" date="2016-10" db="EMBL/GenBank/DDBJ databases">
        <authorList>
            <person name="de Groot N.N."/>
        </authorList>
    </citation>
    <scope>NUCLEOTIDE SEQUENCE [LARGE SCALE GENOMIC DNA]</scope>
    <source>
        <strain evidence="4">BP1-145</strain>
        <strain evidence="1">BP1-148</strain>
    </source>
</reference>
<evidence type="ECO:0000313" key="4">
    <source>
        <dbReference type="Proteomes" id="UP000199134"/>
    </source>
</evidence>
<accession>A0A1H0KJM5</accession>
<accession>A0A1G8BUU5</accession>
<dbReference type="EMBL" id="FNCQ01000024">
    <property type="protein sequence ID" value="SDH36874.1"/>
    <property type="molecule type" value="Genomic_DNA"/>
</dbReference>
<protein>
    <submittedName>
        <fullName evidence="2">Uncharacterized protein</fullName>
    </submittedName>
</protein>
<evidence type="ECO:0000313" key="2">
    <source>
        <dbReference type="EMBL" id="SDO56095.1"/>
    </source>
</evidence>
<dbReference type="EMBL" id="FNIW01000026">
    <property type="protein sequence ID" value="SDO56095.1"/>
    <property type="molecule type" value="Genomic_DNA"/>
</dbReference>
<keyword evidence="3" id="KW-1185">Reference proteome</keyword>
<name>A0A1H0KJM5_9BACT</name>
<dbReference type="Proteomes" id="UP000198779">
    <property type="component" value="Unassembled WGS sequence"/>
</dbReference>
<evidence type="ECO:0000313" key="3">
    <source>
        <dbReference type="Proteomes" id="UP000198779"/>
    </source>
</evidence>
<evidence type="ECO:0000313" key="1">
    <source>
        <dbReference type="EMBL" id="SDH36874.1"/>
    </source>
</evidence>
<proteinExistence type="predicted"/>
<gene>
    <name evidence="2" type="ORF">SAMN04487900_12630</name>
    <name evidence="1" type="ORF">SAMN04487901_12416</name>
</gene>